<dbReference type="EMBL" id="JACRJB010000014">
    <property type="protein sequence ID" value="MBI5128936.1"/>
    <property type="molecule type" value="Genomic_DNA"/>
</dbReference>
<dbReference type="Pfam" id="PF22022">
    <property type="entry name" value="Phage_int_M"/>
    <property type="match status" value="1"/>
</dbReference>
<dbReference type="PROSITE" id="PS51898">
    <property type="entry name" value="TYR_RECOMBINASE"/>
    <property type="match status" value="1"/>
</dbReference>
<dbReference type="PROSITE" id="PS51900">
    <property type="entry name" value="CB"/>
    <property type="match status" value="1"/>
</dbReference>
<protein>
    <submittedName>
        <fullName evidence="9">Integrase arm-type DNA-binding domain-containing protein</fullName>
    </submittedName>
</protein>
<dbReference type="InterPro" id="IPR038488">
    <property type="entry name" value="Integrase_DNA-bd_sf"/>
</dbReference>
<dbReference type="InterPro" id="IPR013762">
    <property type="entry name" value="Integrase-like_cat_sf"/>
</dbReference>
<dbReference type="CDD" id="cd00801">
    <property type="entry name" value="INT_P4_C"/>
    <property type="match status" value="1"/>
</dbReference>
<dbReference type="InterPro" id="IPR025166">
    <property type="entry name" value="Integrase_DNA_bind_dom"/>
</dbReference>
<name>A0A933RUM5_RHOPL</name>
<dbReference type="Gene3D" id="1.10.443.10">
    <property type="entry name" value="Intergrase catalytic core"/>
    <property type="match status" value="1"/>
</dbReference>
<keyword evidence="4" id="KW-0233">DNA recombination</keyword>
<comment type="caution">
    <text evidence="9">The sequence shown here is derived from an EMBL/GenBank/DDBJ whole genome shotgun (WGS) entry which is preliminary data.</text>
</comment>
<keyword evidence="3 5" id="KW-0238">DNA-binding</keyword>
<evidence type="ECO:0000256" key="6">
    <source>
        <dbReference type="SAM" id="MobiDB-lite"/>
    </source>
</evidence>
<feature type="compositionally biased region" description="Basic residues" evidence="6">
    <location>
        <begin position="1"/>
        <end position="11"/>
    </location>
</feature>
<dbReference type="GO" id="GO:0015074">
    <property type="term" value="P:DNA integration"/>
    <property type="evidence" value="ECO:0007669"/>
    <property type="project" value="UniProtKB-KW"/>
</dbReference>
<evidence type="ECO:0000256" key="2">
    <source>
        <dbReference type="ARBA" id="ARBA00022908"/>
    </source>
</evidence>
<organism evidence="9 10">
    <name type="scientific">Rhodopseudomonas palustris</name>
    <dbReference type="NCBI Taxonomy" id="1076"/>
    <lineage>
        <taxon>Bacteria</taxon>
        <taxon>Pseudomonadati</taxon>
        <taxon>Pseudomonadota</taxon>
        <taxon>Alphaproteobacteria</taxon>
        <taxon>Hyphomicrobiales</taxon>
        <taxon>Nitrobacteraceae</taxon>
        <taxon>Rhodopseudomonas</taxon>
    </lineage>
</organism>
<feature type="region of interest" description="Disordered" evidence="6">
    <location>
        <begin position="1"/>
        <end position="35"/>
    </location>
</feature>
<dbReference type="InterPro" id="IPR010998">
    <property type="entry name" value="Integrase_recombinase_N"/>
</dbReference>
<dbReference type="InterPro" id="IPR011010">
    <property type="entry name" value="DNA_brk_join_enz"/>
</dbReference>
<evidence type="ECO:0000256" key="4">
    <source>
        <dbReference type="ARBA" id="ARBA00023172"/>
    </source>
</evidence>
<evidence type="ECO:0000313" key="9">
    <source>
        <dbReference type="EMBL" id="MBI5128936.1"/>
    </source>
</evidence>
<evidence type="ECO:0000256" key="1">
    <source>
        <dbReference type="ARBA" id="ARBA00008857"/>
    </source>
</evidence>
<dbReference type="Pfam" id="PF13356">
    <property type="entry name" value="Arm-DNA-bind_3"/>
    <property type="match status" value="1"/>
</dbReference>
<gene>
    <name evidence="9" type="ORF">HZA66_05810</name>
</gene>
<feature type="domain" description="Core-binding (CB)" evidence="8">
    <location>
        <begin position="109"/>
        <end position="190"/>
    </location>
</feature>
<keyword evidence="2" id="KW-0229">DNA integration</keyword>
<feature type="region of interest" description="Disordered" evidence="6">
    <location>
        <begin position="200"/>
        <end position="221"/>
    </location>
</feature>
<dbReference type="AlphaFoldDB" id="A0A933RUM5"/>
<dbReference type="GO" id="GO:0006310">
    <property type="term" value="P:DNA recombination"/>
    <property type="evidence" value="ECO:0007669"/>
    <property type="project" value="UniProtKB-KW"/>
</dbReference>
<sequence>MPKVATRHPRKPLTSATACDAAKPEAKPYKRSAGGGLHLLVNPDGSKYWRLAYRFAGRQKTLAFGVYPTVGLSDARAARDAAKRDLASGRDPSAVKRQRKREARVAAENTFEAVALEWHEKWKRGRSEFYAGQIVRRLELDVFPQIGRLAIADIEAPEILDLLRRVEGRGRHETARRLRQLIGMIFRFAIVTGRAKRDPSADLKGALESPDRPKRHHAMPRKDLPGFLRSLDDYDGEMRTRLALKLVVLTFLRATELRAGRWDEIEDLDGPIPLWRVPAARMKMRRDHLVPLSSQAVAVLHDLRKLPGSSDTPFLFPSPGREGVMSGNTLLFALYRMGFHGRATVHGFRAVASTILNESNLFRSDWIERQLAHVEKNEIRAAYNAAEWLSDRRRMMDWWGDFIESQAQLVQVTS</sequence>
<evidence type="ECO:0000256" key="3">
    <source>
        <dbReference type="ARBA" id="ARBA00023125"/>
    </source>
</evidence>
<dbReference type="SUPFAM" id="SSF56349">
    <property type="entry name" value="DNA breaking-rejoining enzymes"/>
    <property type="match status" value="1"/>
</dbReference>
<evidence type="ECO:0000259" key="8">
    <source>
        <dbReference type="PROSITE" id="PS51900"/>
    </source>
</evidence>
<evidence type="ECO:0000259" key="7">
    <source>
        <dbReference type="PROSITE" id="PS51898"/>
    </source>
</evidence>
<reference evidence="9" key="1">
    <citation type="submission" date="2020-07" db="EMBL/GenBank/DDBJ databases">
        <title>Huge and variable diversity of episymbiotic CPR bacteria and DPANN archaea in groundwater ecosystems.</title>
        <authorList>
            <person name="He C.Y."/>
            <person name="Keren R."/>
            <person name="Whittaker M."/>
            <person name="Farag I.F."/>
            <person name="Doudna J."/>
            <person name="Cate J.H.D."/>
            <person name="Banfield J.F."/>
        </authorList>
    </citation>
    <scope>NUCLEOTIDE SEQUENCE</scope>
    <source>
        <strain evidence="9">NC_groundwater_1818_Pr3_B-0.1um_66_35</strain>
    </source>
</reference>
<comment type="similarity">
    <text evidence="1">Belongs to the 'phage' integrase family.</text>
</comment>
<accession>A0A933RUM5</accession>
<dbReference type="GO" id="GO:0003677">
    <property type="term" value="F:DNA binding"/>
    <property type="evidence" value="ECO:0007669"/>
    <property type="project" value="UniProtKB-UniRule"/>
</dbReference>
<evidence type="ECO:0000256" key="5">
    <source>
        <dbReference type="PROSITE-ProRule" id="PRU01248"/>
    </source>
</evidence>
<dbReference type="InterPro" id="IPR044068">
    <property type="entry name" value="CB"/>
</dbReference>
<dbReference type="InterPro" id="IPR002104">
    <property type="entry name" value="Integrase_catalytic"/>
</dbReference>
<dbReference type="PANTHER" id="PTHR30629">
    <property type="entry name" value="PROPHAGE INTEGRASE"/>
    <property type="match status" value="1"/>
</dbReference>
<dbReference type="Gene3D" id="3.30.160.390">
    <property type="entry name" value="Integrase, DNA-binding domain"/>
    <property type="match status" value="1"/>
</dbReference>
<feature type="domain" description="Tyr recombinase" evidence="7">
    <location>
        <begin position="214"/>
        <end position="396"/>
    </location>
</feature>
<dbReference type="Pfam" id="PF00589">
    <property type="entry name" value="Phage_integrase"/>
    <property type="match status" value="1"/>
</dbReference>
<proteinExistence type="inferred from homology"/>
<dbReference type="InterPro" id="IPR053876">
    <property type="entry name" value="Phage_int_M"/>
</dbReference>
<dbReference type="PANTHER" id="PTHR30629:SF2">
    <property type="entry name" value="PROPHAGE INTEGRASE INTS-RELATED"/>
    <property type="match status" value="1"/>
</dbReference>
<dbReference type="Proteomes" id="UP000782519">
    <property type="component" value="Unassembled WGS sequence"/>
</dbReference>
<evidence type="ECO:0000313" key="10">
    <source>
        <dbReference type="Proteomes" id="UP000782519"/>
    </source>
</evidence>
<dbReference type="Gene3D" id="1.10.150.130">
    <property type="match status" value="1"/>
</dbReference>
<dbReference type="InterPro" id="IPR050808">
    <property type="entry name" value="Phage_Integrase"/>
</dbReference>